<gene>
    <name evidence="7" type="ORF">GCM10008098_05580</name>
</gene>
<keyword evidence="8" id="KW-1185">Reference proteome</keyword>
<organism evidence="7 8">
    <name type="scientific">Rhodanobacter panaciterrae</name>
    <dbReference type="NCBI Taxonomy" id="490572"/>
    <lineage>
        <taxon>Bacteria</taxon>
        <taxon>Pseudomonadati</taxon>
        <taxon>Pseudomonadota</taxon>
        <taxon>Gammaproteobacteria</taxon>
        <taxon>Lysobacterales</taxon>
        <taxon>Rhodanobacteraceae</taxon>
        <taxon>Rhodanobacter</taxon>
    </lineage>
</organism>
<evidence type="ECO:0000259" key="6">
    <source>
        <dbReference type="Pfam" id="PF00724"/>
    </source>
</evidence>
<evidence type="ECO:0000256" key="2">
    <source>
        <dbReference type="ARBA" id="ARBA00022630"/>
    </source>
</evidence>
<proteinExistence type="predicted"/>
<evidence type="ECO:0000256" key="5">
    <source>
        <dbReference type="ARBA" id="ARBA00023002"/>
    </source>
</evidence>
<dbReference type="InterPro" id="IPR001155">
    <property type="entry name" value="OxRdtase_FMN_N"/>
</dbReference>
<accession>A0ABQ2ZHV8</accession>
<feature type="domain" description="NADH:flavin oxidoreductase/NADH oxidase N-terminal" evidence="6">
    <location>
        <begin position="22"/>
        <end position="359"/>
    </location>
</feature>
<protein>
    <submittedName>
        <fullName evidence="7">Oxidoreductase</fullName>
    </submittedName>
</protein>
<dbReference type="EMBL" id="BMXT01000001">
    <property type="protein sequence ID" value="GGY16985.1"/>
    <property type="molecule type" value="Genomic_DNA"/>
</dbReference>
<dbReference type="PANTHER" id="PTHR43303:SF4">
    <property type="entry name" value="NADPH DEHYDROGENASE C23G7.10C-RELATED"/>
    <property type="match status" value="1"/>
</dbReference>
<evidence type="ECO:0000313" key="7">
    <source>
        <dbReference type="EMBL" id="GGY16985.1"/>
    </source>
</evidence>
<reference evidence="8" key="1">
    <citation type="journal article" date="2019" name="Int. J. Syst. Evol. Microbiol.">
        <title>The Global Catalogue of Microorganisms (GCM) 10K type strain sequencing project: providing services to taxonomists for standard genome sequencing and annotation.</title>
        <authorList>
            <consortium name="The Broad Institute Genomics Platform"/>
            <consortium name="The Broad Institute Genome Sequencing Center for Infectious Disease"/>
            <person name="Wu L."/>
            <person name="Ma J."/>
        </authorList>
    </citation>
    <scope>NUCLEOTIDE SEQUENCE [LARGE SCALE GENOMIC DNA]</scope>
    <source>
        <strain evidence="8">KCTC 22232</strain>
    </source>
</reference>
<dbReference type="InterPro" id="IPR044152">
    <property type="entry name" value="YqjM-like"/>
</dbReference>
<name>A0ABQ2ZHV8_9GAMM</name>
<comment type="caution">
    <text evidence="7">The sequence shown here is derived from an EMBL/GenBank/DDBJ whole genome shotgun (WGS) entry which is preliminary data.</text>
</comment>
<dbReference type="SUPFAM" id="SSF51395">
    <property type="entry name" value="FMN-linked oxidoreductases"/>
    <property type="match status" value="1"/>
</dbReference>
<evidence type="ECO:0000256" key="4">
    <source>
        <dbReference type="ARBA" id="ARBA00022857"/>
    </source>
</evidence>
<dbReference type="CDD" id="cd02932">
    <property type="entry name" value="OYE_YqiM_FMN"/>
    <property type="match status" value="1"/>
</dbReference>
<dbReference type="Proteomes" id="UP000621898">
    <property type="component" value="Unassembled WGS sequence"/>
</dbReference>
<comment type="cofactor">
    <cofactor evidence="1">
        <name>FMN</name>
        <dbReference type="ChEBI" id="CHEBI:58210"/>
    </cofactor>
</comment>
<keyword evidence="2" id="KW-0285">Flavoprotein</keyword>
<keyword evidence="3" id="KW-0288">FMN</keyword>
<evidence type="ECO:0000313" key="8">
    <source>
        <dbReference type="Proteomes" id="UP000621898"/>
    </source>
</evidence>
<dbReference type="PANTHER" id="PTHR43303">
    <property type="entry name" value="NADPH DEHYDROGENASE C23G7.10C-RELATED"/>
    <property type="match status" value="1"/>
</dbReference>
<keyword evidence="5" id="KW-0560">Oxidoreductase</keyword>
<dbReference type="Gene3D" id="3.20.20.70">
    <property type="entry name" value="Aldolase class I"/>
    <property type="match status" value="1"/>
</dbReference>
<sequence>MIPWQRACISMGCPPLEFPMNLFDTFAQRSLSLRNRLVISPMCQYSAIDGLPNDWHMVHLGSRAVGGAAVVIAEATAVSAQGRISPQDTGLWNQAQQDAWQPIVRFIKAEGAIAGIQLAHAGRKASTLRPWEGHGPVPAGQGDWLTVAPSALRFDKGWNVPQALDEAGIRAVVADFRAAAQRALAAGFQLIELHAAHGYLLHQFLSPLSNQRSDNYGGSFENRSRLVREVIVAVREVWPAELPLWLRISATDWADEGGWDIEQSVQLAQQVKPLGVDLIDVSSGGLLPHVTIPLAPGYQVPFAARIRREAGISTGAVGLITEVEQAAQIVATGEADVVLMARESLRDPYFPRRAAQQLDAKIEAPIQYRRAW</sequence>
<evidence type="ECO:0000256" key="1">
    <source>
        <dbReference type="ARBA" id="ARBA00001917"/>
    </source>
</evidence>
<keyword evidence="4" id="KW-0521">NADP</keyword>
<evidence type="ECO:0000256" key="3">
    <source>
        <dbReference type="ARBA" id="ARBA00022643"/>
    </source>
</evidence>
<dbReference type="InterPro" id="IPR013785">
    <property type="entry name" value="Aldolase_TIM"/>
</dbReference>
<dbReference type="Pfam" id="PF00724">
    <property type="entry name" value="Oxidored_FMN"/>
    <property type="match status" value="1"/>
</dbReference>